<comment type="similarity">
    <text evidence="1 9">Belongs to the endoribonuclease YbeY family.</text>
</comment>
<keyword evidence="6 9" id="KW-0255">Endonuclease</keyword>
<dbReference type="AlphaFoldDB" id="A0A0R3JT10"/>
<dbReference type="InterPro" id="IPR002036">
    <property type="entry name" value="YbeY"/>
</dbReference>
<dbReference type="HAMAP" id="MF_00009">
    <property type="entry name" value="Endoribonucl_YbeY"/>
    <property type="match status" value="1"/>
</dbReference>
<evidence type="ECO:0000256" key="6">
    <source>
        <dbReference type="ARBA" id="ARBA00022759"/>
    </source>
</evidence>
<evidence type="ECO:0000256" key="7">
    <source>
        <dbReference type="ARBA" id="ARBA00022801"/>
    </source>
</evidence>
<accession>A0A0R3JT10</accession>
<dbReference type="Pfam" id="PF02130">
    <property type="entry name" value="YbeY"/>
    <property type="match status" value="1"/>
</dbReference>
<dbReference type="GO" id="GO:0004222">
    <property type="term" value="F:metalloendopeptidase activity"/>
    <property type="evidence" value="ECO:0007669"/>
    <property type="project" value="InterPro"/>
</dbReference>
<evidence type="ECO:0000256" key="4">
    <source>
        <dbReference type="ARBA" id="ARBA00022722"/>
    </source>
</evidence>
<feature type="binding site" evidence="9">
    <location>
        <position position="131"/>
    </location>
    <ligand>
        <name>Zn(2+)</name>
        <dbReference type="ChEBI" id="CHEBI:29105"/>
        <note>catalytic</note>
    </ligand>
</feature>
<dbReference type="EMBL" id="LKHP01000008">
    <property type="protein sequence ID" value="KRQ86649.1"/>
    <property type="molecule type" value="Genomic_DNA"/>
</dbReference>
<evidence type="ECO:0000256" key="3">
    <source>
        <dbReference type="ARBA" id="ARBA00022552"/>
    </source>
</evidence>
<evidence type="ECO:0000256" key="8">
    <source>
        <dbReference type="ARBA" id="ARBA00022833"/>
    </source>
</evidence>
<keyword evidence="2 9" id="KW-0690">Ribosome biogenesis</keyword>
<keyword evidence="9" id="KW-0963">Cytoplasm</keyword>
<keyword evidence="8 9" id="KW-0862">Zinc</keyword>
<dbReference type="InterPro" id="IPR020549">
    <property type="entry name" value="YbeY_CS"/>
</dbReference>
<evidence type="ECO:0000313" key="10">
    <source>
        <dbReference type="EMBL" id="KRQ86649.1"/>
    </source>
</evidence>
<feature type="binding site" evidence="9">
    <location>
        <position position="127"/>
    </location>
    <ligand>
        <name>Zn(2+)</name>
        <dbReference type="ChEBI" id="CHEBI:29105"/>
        <note>catalytic</note>
    </ligand>
</feature>
<feature type="binding site" evidence="9">
    <location>
        <position position="137"/>
    </location>
    <ligand>
        <name>Zn(2+)</name>
        <dbReference type="ChEBI" id="CHEBI:29105"/>
        <note>catalytic</note>
    </ligand>
</feature>
<dbReference type="Gene3D" id="3.40.390.30">
    <property type="entry name" value="Metalloproteases ('zincins'), catalytic domain"/>
    <property type="match status" value="1"/>
</dbReference>
<dbReference type="RefSeq" id="WP_057978941.1">
    <property type="nucleotide sequence ID" value="NZ_LKHP01000008.1"/>
</dbReference>
<dbReference type="OrthoDB" id="9807740at2"/>
<keyword evidence="7 9" id="KW-0378">Hydrolase</keyword>
<reference evidence="10 11" key="1">
    <citation type="submission" date="2015-09" db="EMBL/GenBank/DDBJ databases">
        <title>Draft genome sequence of a Caloramator mitchellensis, a moderate thermophile from the Great Artesian Basin of Australia.</title>
        <authorList>
            <person name="Patel B.K."/>
        </authorList>
    </citation>
    <scope>NUCLEOTIDE SEQUENCE [LARGE SCALE GENOMIC DNA]</scope>
    <source>
        <strain evidence="10 11">VF08</strain>
    </source>
</reference>
<dbReference type="PROSITE" id="PS01306">
    <property type="entry name" value="UPF0054"/>
    <property type="match status" value="1"/>
</dbReference>
<proteinExistence type="inferred from homology"/>
<gene>
    <name evidence="9 10" type="primary">ybeY</name>
    <name evidence="10" type="ORF">ABG79_01632</name>
</gene>
<sequence>MIYFENNQDKMHFDESLKNLIINSISQTLKSEGFNHEFEINVYIVDNNEIKEINNEFRNINRETDVLSFPMIDFKLRNKYEVFEDDKNPESGCVLLGDMILSLEKAMEQSIEYGHTFEREIAFLTVHSTLHLLGYDHEDEGERKVMREKEEDILNNLGLVR</sequence>
<dbReference type="PATRIC" id="fig|908809.3.peg.1636"/>
<keyword evidence="4 9" id="KW-0540">Nuclease</keyword>
<comment type="caution">
    <text evidence="10">The sequence shown here is derived from an EMBL/GenBank/DDBJ whole genome shotgun (WGS) entry which is preliminary data.</text>
</comment>
<keyword evidence="3 9" id="KW-0698">rRNA processing</keyword>
<dbReference type="NCBIfam" id="TIGR00043">
    <property type="entry name" value="rRNA maturation RNase YbeY"/>
    <property type="match status" value="1"/>
</dbReference>
<dbReference type="GO" id="GO:0008270">
    <property type="term" value="F:zinc ion binding"/>
    <property type="evidence" value="ECO:0007669"/>
    <property type="project" value="UniProtKB-UniRule"/>
</dbReference>
<comment type="subcellular location">
    <subcellularLocation>
        <location evidence="9">Cytoplasm</location>
    </subcellularLocation>
</comment>
<dbReference type="PANTHER" id="PTHR46986">
    <property type="entry name" value="ENDORIBONUCLEASE YBEY, CHLOROPLASTIC"/>
    <property type="match status" value="1"/>
</dbReference>
<evidence type="ECO:0000256" key="2">
    <source>
        <dbReference type="ARBA" id="ARBA00022517"/>
    </source>
</evidence>
<dbReference type="GO" id="GO:0005737">
    <property type="term" value="C:cytoplasm"/>
    <property type="evidence" value="ECO:0007669"/>
    <property type="project" value="UniProtKB-SubCell"/>
</dbReference>
<dbReference type="SUPFAM" id="SSF55486">
    <property type="entry name" value="Metalloproteases ('zincins'), catalytic domain"/>
    <property type="match status" value="1"/>
</dbReference>
<dbReference type="STRING" id="908809.ABG79_01632"/>
<comment type="cofactor">
    <cofactor evidence="9">
        <name>Zn(2+)</name>
        <dbReference type="ChEBI" id="CHEBI:29105"/>
    </cofactor>
    <text evidence="9">Binds 1 zinc ion.</text>
</comment>
<dbReference type="PANTHER" id="PTHR46986:SF1">
    <property type="entry name" value="ENDORIBONUCLEASE YBEY, CHLOROPLASTIC"/>
    <property type="match status" value="1"/>
</dbReference>
<name>A0A0R3JT10_CALMK</name>
<protein>
    <recommendedName>
        <fullName evidence="9">Endoribonuclease YbeY</fullName>
        <ecNumber evidence="9">3.1.-.-</ecNumber>
    </recommendedName>
</protein>
<dbReference type="EC" id="3.1.-.-" evidence="9"/>
<dbReference type="Proteomes" id="UP000052015">
    <property type="component" value="Unassembled WGS sequence"/>
</dbReference>
<dbReference type="GO" id="GO:0006364">
    <property type="term" value="P:rRNA processing"/>
    <property type="evidence" value="ECO:0007669"/>
    <property type="project" value="UniProtKB-UniRule"/>
</dbReference>
<evidence type="ECO:0000256" key="9">
    <source>
        <dbReference type="HAMAP-Rule" id="MF_00009"/>
    </source>
</evidence>
<dbReference type="GO" id="GO:0004521">
    <property type="term" value="F:RNA endonuclease activity"/>
    <property type="evidence" value="ECO:0007669"/>
    <property type="project" value="UniProtKB-UniRule"/>
</dbReference>
<organism evidence="10 11">
    <name type="scientific">Caloramator mitchellensis</name>
    <dbReference type="NCBI Taxonomy" id="908809"/>
    <lineage>
        <taxon>Bacteria</taxon>
        <taxon>Bacillati</taxon>
        <taxon>Bacillota</taxon>
        <taxon>Clostridia</taxon>
        <taxon>Eubacteriales</taxon>
        <taxon>Clostridiaceae</taxon>
        <taxon>Caloramator</taxon>
    </lineage>
</organism>
<evidence type="ECO:0000256" key="1">
    <source>
        <dbReference type="ARBA" id="ARBA00010875"/>
    </source>
</evidence>
<evidence type="ECO:0000313" key="11">
    <source>
        <dbReference type="Proteomes" id="UP000052015"/>
    </source>
</evidence>
<comment type="function">
    <text evidence="9">Single strand-specific metallo-endoribonuclease involved in late-stage 70S ribosome quality control and in maturation of the 3' terminus of the 16S rRNA.</text>
</comment>
<dbReference type="InterPro" id="IPR023091">
    <property type="entry name" value="MetalPrtase_cat_dom_sf_prd"/>
</dbReference>
<keyword evidence="11" id="KW-1185">Reference proteome</keyword>
<evidence type="ECO:0000256" key="5">
    <source>
        <dbReference type="ARBA" id="ARBA00022723"/>
    </source>
</evidence>
<keyword evidence="5 9" id="KW-0479">Metal-binding</keyword>